<dbReference type="InterPro" id="IPR015919">
    <property type="entry name" value="Cadherin-like_sf"/>
</dbReference>
<dbReference type="EMBL" id="JAAGNZ010000005">
    <property type="protein sequence ID" value="NEU70482.1"/>
    <property type="molecule type" value="Genomic_DNA"/>
</dbReference>
<dbReference type="Proteomes" id="UP000477386">
    <property type="component" value="Unassembled WGS sequence"/>
</dbReference>
<name>A0A6M0IR88_9BACT</name>
<feature type="domain" description="Ig-like" evidence="2">
    <location>
        <begin position="626"/>
        <end position="707"/>
    </location>
</feature>
<organism evidence="3 4">
    <name type="scientific">Spirosoma agri</name>
    <dbReference type="NCBI Taxonomy" id="1987381"/>
    <lineage>
        <taxon>Bacteria</taxon>
        <taxon>Pseudomonadati</taxon>
        <taxon>Bacteroidota</taxon>
        <taxon>Cytophagia</taxon>
        <taxon>Cytophagales</taxon>
        <taxon>Cytophagaceae</taxon>
        <taxon>Spirosoma</taxon>
    </lineage>
</organism>
<dbReference type="Gene3D" id="2.60.40.10">
    <property type="entry name" value="Immunoglobulins"/>
    <property type="match status" value="2"/>
</dbReference>
<dbReference type="InterPro" id="IPR011050">
    <property type="entry name" value="Pectin_lyase_fold/virulence"/>
</dbReference>
<accession>A0A6M0IR88</accession>
<feature type="compositionally biased region" description="Low complexity" evidence="1">
    <location>
        <begin position="156"/>
        <end position="167"/>
    </location>
</feature>
<feature type="region of interest" description="Disordered" evidence="1">
    <location>
        <begin position="140"/>
        <end position="191"/>
    </location>
</feature>
<dbReference type="InterPro" id="IPR036179">
    <property type="entry name" value="Ig-like_dom_sf"/>
</dbReference>
<feature type="compositionally biased region" description="Gly residues" evidence="1">
    <location>
        <begin position="168"/>
        <end position="191"/>
    </location>
</feature>
<evidence type="ECO:0000259" key="2">
    <source>
        <dbReference type="PROSITE" id="PS50835"/>
    </source>
</evidence>
<dbReference type="SUPFAM" id="SSF48726">
    <property type="entry name" value="Immunoglobulin"/>
    <property type="match status" value="1"/>
</dbReference>
<gene>
    <name evidence="3" type="ORF">GK091_26685</name>
</gene>
<keyword evidence="4" id="KW-1185">Reference proteome</keyword>
<dbReference type="InterPro" id="IPR007110">
    <property type="entry name" value="Ig-like_dom"/>
</dbReference>
<dbReference type="RefSeq" id="WP_164043792.1">
    <property type="nucleotide sequence ID" value="NZ_JAAGNZ010000005.1"/>
</dbReference>
<dbReference type="InterPro" id="IPR059226">
    <property type="entry name" value="Choice_anch_Q_dom"/>
</dbReference>
<evidence type="ECO:0000313" key="3">
    <source>
        <dbReference type="EMBL" id="NEU70482.1"/>
    </source>
</evidence>
<protein>
    <recommendedName>
        <fullName evidence="2">Ig-like domain-containing protein</fullName>
    </recommendedName>
</protein>
<dbReference type="PROSITE" id="PS50835">
    <property type="entry name" value="IG_LIKE"/>
    <property type="match status" value="1"/>
</dbReference>
<proteinExistence type="predicted"/>
<dbReference type="InterPro" id="IPR006644">
    <property type="entry name" value="Cadg"/>
</dbReference>
<reference evidence="3 4" key="1">
    <citation type="submission" date="2020-02" db="EMBL/GenBank/DDBJ databases">
        <title>Draft genome sequence of two Spirosoma agri KCTC 52727 and Spirosoma terrae KCTC 52035.</title>
        <authorList>
            <person name="Rojas J."/>
            <person name="Ambika Manirajan B."/>
            <person name="Ratering S."/>
            <person name="Suarez C."/>
            <person name="Schnell S."/>
        </authorList>
    </citation>
    <scope>NUCLEOTIDE SEQUENCE [LARGE SCALE GENOMIC DNA]</scope>
    <source>
        <strain evidence="3 4">KCTC 52727</strain>
    </source>
</reference>
<dbReference type="Pfam" id="PF05345">
    <property type="entry name" value="He_PIG"/>
    <property type="match status" value="1"/>
</dbReference>
<dbReference type="GO" id="GO:0016020">
    <property type="term" value="C:membrane"/>
    <property type="evidence" value="ECO:0007669"/>
    <property type="project" value="InterPro"/>
</dbReference>
<dbReference type="SMART" id="SM00736">
    <property type="entry name" value="CADG"/>
    <property type="match status" value="1"/>
</dbReference>
<evidence type="ECO:0000313" key="4">
    <source>
        <dbReference type="Proteomes" id="UP000477386"/>
    </source>
</evidence>
<evidence type="ECO:0000256" key="1">
    <source>
        <dbReference type="SAM" id="MobiDB-lite"/>
    </source>
</evidence>
<dbReference type="NCBIfam" id="NF041518">
    <property type="entry name" value="choice_anch_Q"/>
    <property type="match status" value="1"/>
</dbReference>
<dbReference type="GO" id="GO:0005509">
    <property type="term" value="F:calcium ion binding"/>
    <property type="evidence" value="ECO:0007669"/>
    <property type="project" value="InterPro"/>
</dbReference>
<dbReference type="SUPFAM" id="SSF49313">
    <property type="entry name" value="Cadherin-like"/>
    <property type="match status" value="1"/>
</dbReference>
<dbReference type="InterPro" id="IPR013783">
    <property type="entry name" value="Ig-like_fold"/>
</dbReference>
<dbReference type="SUPFAM" id="SSF51126">
    <property type="entry name" value="Pectin lyase-like"/>
    <property type="match status" value="1"/>
</dbReference>
<comment type="caution">
    <text evidence="3">The sequence shown here is derived from an EMBL/GenBank/DDBJ whole genome shotgun (WGS) entry which is preliminary data.</text>
</comment>
<sequence length="1465" mass="146131">MRSTTTQPHSGHHSSWLQLAATLLFLLSLSTRLLAQNGAVTVTQSFSYTGQIVTWIVPTGVTSLTIEARGAEGAAGSYDVSGGKGAIVAAQVSVTPGQNLSILVGQQPAYRFNFGGTGGGGTFVVAPPSSTTAPTPLVIAGGGGGGSYPDNPIKHGQAARQGSAGDRGASGGSNGSGGARNTGGSGGGGLLGDGDGVTSVAGGKAFVHGGVVGGAGAPGGGNGGGGGGGGYSGGGGGYTGVGGGGGSYYPTATTPSVTTGTAANSGNGLVIISYSVYPIRYVKATAAGTGDGSSWANASSDLQAMINASQVQQVWVAQGTYKPGGNANTNRFVNFSMKDGVAIYGGFVGNETSLSQRPAITMTTPSSTTLSGDIGTVGNRDDNSYHVIYNSTDLTTSAVLDGFLITGGNSTDAGGGMYNVYSSPTVRNCSFQNNSAVNDGGAMCNYGYGGGTSSPVLINCSFLANSTMNGSGGAMNNDGGNGGVSSPVLTNCSFLANSARYRGGAMYTLPFNGTSSPVLTNCVLFGNGGERSISTDGGGTGTVSARYSLFETGTRDYNSGAGNRTTAVSPFVSANDARLNACAAAINAGDNAANSTTTDLAGNPRRYNGGQIDMGAYEYQGDPNSPISITRQPASGSAVCPGSTVSVPLNVSGTVSAYQWYKDGQAVSGQTSATLTLANVQPAQSGSYSIIVTGACNSVTSTAFSLTVNAPPVATLTASPSTVLSCAQTSLTLTADGGNGNTYAFSGPGVVSQSGNTAMVNVAGTYSVTVTNASGCTSTTSITISQDNTAPSASLASSGGLSCSATSVTLTASPNGQSYRFSEGATPIGTTNQATVTTAGIYSVTVLSGNGCSSVASTTVTGDQTPPTVAITPTSGTLTCQSPTLTLTATTSVPTLRWSSGQTTPSITVNVAGTYSVTVTNTATGCTNTTSVAVSQDNSQPTVSITPSTATLTCGLPTATLTANTSASSLTWNTGQTTSSISVSLAGTYSVTVTSANGCMAMTQATVSGTTDAPTAPILTASPSTTTTNQPITVTTNGCTGGVINWTALGGAGQANGNTYTLSQPGNYTLSATCSLNGCTSSSSTPLSVQIRPGGFAITGVGMVNCQLIDEAKGGYQVQFTAQYAGQNSNPISFSVVNELAPTTAPAPYALRLYTDNPVITLVATQAGNGEARFAYNWLASCQSGTSPNQPPTTTSIPNQTIVQGQGYQLQLTSYFSDPDGQALSFQASGLPAGLTLAGSVISGTPSQTGVSTVNVTALDPGGLQVSTSFQLTVNPMPVTPPSGFAIVGVSTVSCQVLSAGERRLTFTPQYAGVNGTPISFSVVNELVATTSPGPYSLNLYTDNPTITLSAQQGATVSTYRYNWLAVCTPSARVGSGEVGLSLTVRVLGNPVAGNSAEVEISGVSGQPVQLNLVDLQGKPVHTHRIEQASALERVSLPLGASNGVLLLQVSTLTQRQQVKLLRTN</sequence>